<dbReference type="EMBL" id="AUND01000001">
    <property type="protein sequence ID" value="KEO56421.1"/>
    <property type="molecule type" value="Genomic_DNA"/>
</dbReference>
<organism evidence="2 3">
    <name type="scientific">Thioclava pacifica DSM 10166</name>
    <dbReference type="NCBI Taxonomy" id="1353537"/>
    <lineage>
        <taxon>Bacteria</taxon>
        <taxon>Pseudomonadati</taxon>
        <taxon>Pseudomonadota</taxon>
        <taxon>Alphaproteobacteria</taxon>
        <taxon>Rhodobacterales</taxon>
        <taxon>Paracoccaceae</taxon>
        <taxon>Thioclava</taxon>
    </lineage>
</organism>
<evidence type="ECO:0000256" key="1">
    <source>
        <dbReference type="SAM" id="Phobius"/>
    </source>
</evidence>
<keyword evidence="1" id="KW-0472">Membrane</keyword>
<proteinExistence type="predicted"/>
<dbReference type="AlphaFoldDB" id="A0A074JFK7"/>
<dbReference type="eggNOG" id="ENOG5033HZE">
    <property type="taxonomic scope" value="Bacteria"/>
</dbReference>
<protein>
    <submittedName>
        <fullName evidence="2">Uncharacterized protein</fullName>
    </submittedName>
</protein>
<keyword evidence="1" id="KW-0812">Transmembrane</keyword>
<keyword evidence="1" id="KW-1133">Transmembrane helix</keyword>
<name>A0A074JFK7_9RHOB</name>
<sequence length="89" mass="10400">MSKSGLFTLGTTNLRHFATFLWLGLTVLFGSAYYAQYFRWRDCFNELGRCYDARDGVVYLEQSGGIWLTLTAIALGLFLFRLWRMRAKR</sequence>
<comment type="caution">
    <text evidence="2">The sequence shown here is derived from an EMBL/GenBank/DDBJ whole genome shotgun (WGS) entry which is preliminary data.</text>
</comment>
<evidence type="ECO:0000313" key="3">
    <source>
        <dbReference type="Proteomes" id="UP000027432"/>
    </source>
</evidence>
<reference evidence="2 3" key="1">
    <citation type="submission" date="2013-07" db="EMBL/GenBank/DDBJ databases">
        <title>Thioclava pacifica DSM 10166 Genome Sequencing.</title>
        <authorList>
            <person name="Lai Q."/>
            <person name="Shao Z."/>
        </authorList>
    </citation>
    <scope>NUCLEOTIDE SEQUENCE [LARGE SCALE GENOMIC DNA]</scope>
    <source>
        <strain evidence="2 3">DSM 10166</strain>
    </source>
</reference>
<gene>
    <name evidence="2" type="ORF">TP2_02505</name>
</gene>
<feature type="transmembrane region" description="Helical" evidence="1">
    <location>
        <begin position="20"/>
        <end position="38"/>
    </location>
</feature>
<accession>A0A074JFK7</accession>
<keyword evidence="3" id="KW-1185">Reference proteome</keyword>
<feature type="transmembrane region" description="Helical" evidence="1">
    <location>
        <begin position="64"/>
        <end position="83"/>
    </location>
</feature>
<evidence type="ECO:0000313" key="2">
    <source>
        <dbReference type="EMBL" id="KEO56421.1"/>
    </source>
</evidence>
<dbReference type="Proteomes" id="UP000027432">
    <property type="component" value="Unassembled WGS sequence"/>
</dbReference>